<proteinExistence type="predicted"/>
<gene>
    <name evidence="1" type="ORF">OPT61_g7894</name>
</gene>
<comment type="caution">
    <text evidence="1">The sequence shown here is derived from an EMBL/GenBank/DDBJ whole genome shotgun (WGS) entry which is preliminary data.</text>
</comment>
<organism evidence="1 2">
    <name type="scientific">Boeremia exigua</name>
    <dbReference type="NCBI Taxonomy" id="749465"/>
    <lineage>
        <taxon>Eukaryota</taxon>
        <taxon>Fungi</taxon>
        <taxon>Dikarya</taxon>
        <taxon>Ascomycota</taxon>
        <taxon>Pezizomycotina</taxon>
        <taxon>Dothideomycetes</taxon>
        <taxon>Pleosporomycetidae</taxon>
        <taxon>Pleosporales</taxon>
        <taxon>Pleosporineae</taxon>
        <taxon>Didymellaceae</taxon>
        <taxon>Boeremia</taxon>
    </lineage>
</organism>
<dbReference type="EMBL" id="JAPHNI010000690">
    <property type="protein sequence ID" value="KAJ8108836.1"/>
    <property type="molecule type" value="Genomic_DNA"/>
</dbReference>
<name>A0ACC2I0U4_9PLEO</name>
<evidence type="ECO:0000313" key="2">
    <source>
        <dbReference type="Proteomes" id="UP001153331"/>
    </source>
</evidence>
<accession>A0ACC2I0U4</accession>
<evidence type="ECO:0000313" key="1">
    <source>
        <dbReference type="EMBL" id="KAJ8108836.1"/>
    </source>
</evidence>
<reference evidence="1" key="1">
    <citation type="submission" date="2022-11" db="EMBL/GenBank/DDBJ databases">
        <title>Genome Sequence of Boeremia exigua.</title>
        <authorList>
            <person name="Buettner E."/>
        </authorList>
    </citation>
    <scope>NUCLEOTIDE SEQUENCE</scope>
    <source>
        <strain evidence="1">CU02</strain>
    </source>
</reference>
<keyword evidence="2" id="KW-1185">Reference proteome</keyword>
<protein>
    <submittedName>
        <fullName evidence="1">Uncharacterized protein</fullName>
    </submittedName>
</protein>
<sequence>MSNNNRSPRDTSSDHPKRYEQYLSGMIFDGSMFPSGRDSRAWGPRDPLDVVPPAGPYDEEDGDESWRVTNRGRYVYTGEAHVRHRLLDAEAQATLTDFWRRYDAGEVQIVDRTAQDRQGPEAVGLQQFPDVLPVPSAALRESATYVSSPANRLALQTPKSIQAARSGFVQTPKHLQANSLRQGQRPILPAPVPRVHFAPQVGVEHKADDDNTSGATRHPSILTDSGDQEQPPDSSTPKASSPEDVGNWNDDTLLKFWKLKAIRKKGYEPMLAQFPGQTLRSLSQAWKVYRGRCGELGAAWRAAGKPEGPVADWLREVAVPSAAMLIPLLPPTLVDPSVPFVIPKSPPRFCALPSLPSVIPASSENCSASFVAWTPSDFFPPSAGFSPLAAAASASASARAASPSARPG</sequence>
<dbReference type="Proteomes" id="UP001153331">
    <property type="component" value="Unassembled WGS sequence"/>
</dbReference>